<evidence type="ECO:0000256" key="4">
    <source>
        <dbReference type="ARBA" id="ARBA00022692"/>
    </source>
</evidence>
<evidence type="ECO:0000256" key="9">
    <source>
        <dbReference type="ARBA" id="ARBA00023128"/>
    </source>
</evidence>
<comment type="subcellular location">
    <subcellularLocation>
        <location evidence="1">Mitochondrion outer membrane</location>
        <topology evidence="1">Single-pass membrane protein</topology>
    </subcellularLocation>
</comment>
<proteinExistence type="inferred from homology"/>
<evidence type="ECO:0000256" key="13">
    <source>
        <dbReference type="SAM" id="Phobius"/>
    </source>
</evidence>
<dbReference type="Proteomes" id="UP000310708">
    <property type="component" value="Unassembled WGS sequence"/>
</dbReference>
<evidence type="ECO:0000256" key="2">
    <source>
        <dbReference type="ARBA" id="ARBA00009874"/>
    </source>
</evidence>
<sequence>MVQIQELKSEDEFTDEEFDSEIEEELDVEDEFDPSDESLADRISALKDIIPLETRNSIKEKFTNSVAFTRKSSKVLGNLIWIVTTSSLLVGLPLALAIEDESRISMEEKSLLAQQSGQQEMLGEESKQQGIVAPGF</sequence>
<dbReference type="Proteomes" id="UP000310685">
    <property type="component" value="Unassembled WGS sequence"/>
</dbReference>
<feature type="region of interest" description="Disordered" evidence="12">
    <location>
        <begin position="1"/>
        <end position="34"/>
    </location>
</feature>
<keyword evidence="6" id="KW-0653">Protein transport</keyword>
<keyword evidence="8" id="KW-0811">Translocation</keyword>
<evidence type="ECO:0000313" key="18">
    <source>
        <dbReference type="Proteomes" id="UP000307169"/>
    </source>
</evidence>
<dbReference type="AlphaFoldDB" id="A0A4T0MIT2"/>
<dbReference type="EMBL" id="SPRH01000011">
    <property type="protein sequence ID" value="TIC02562.1"/>
    <property type="molecule type" value="Genomic_DNA"/>
</dbReference>
<evidence type="ECO:0000313" key="15">
    <source>
        <dbReference type="EMBL" id="TIC02562.1"/>
    </source>
</evidence>
<dbReference type="OMA" id="LVWIVTT"/>
<evidence type="ECO:0008006" key="22">
    <source>
        <dbReference type="Google" id="ProtNLM"/>
    </source>
</evidence>
<feature type="region of interest" description="Disordered" evidence="12">
    <location>
        <begin position="115"/>
        <end position="136"/>
    </location>
</feature>
<dbReference type="PANTHER" id="PTHR12504:SF0">
    <property type="entry name" value="MITOCHONDRIAL IMPORT RECEPTOR SUBUNIT TOM22 HOMOLOG"/>
    <property type="match status" value="1"/>
</dbReference>
<feature type="transmembrane region" description="Helical" evidence="13">
    <location>
        <begin position="79"/>
        <end position="98"/>
    </location>
</feature>
<evidence type="ECO:0000256" key="12">
    <source>
        <dbReference type="SAM" id="MobiDB-lite"/>
    </source>
</evidence>
<dbReference type="Proteomes" id="UP000307169">
    <property type="component" value="Unassembled WGS sequence"/>
</dbReference>
<reference evidence="18 19" key="1">
    <citation type="submission" date="2019-03" db="EMBL/GenBank/DDBJ databases">
        <title>Sequencing 25 genomes of Wallemia mellicola.</title>
        <authorList>
            <person name="Gostincar C."/>
        </authorList>
    </citation>
    <scope>NUCLEOTIDE SEQUENCE [LARGE SCALE GENOMIC DNA]</scope>
    <source>
        <strain evidence="15 18">EXF-1262</strain>
        <strain evidence="16 19">EXF-1274</strain>
        <strain evidence="14 20">EXF-6152</strain>
        <strain evidence="17 21">EXF-757</strain>
    </source>
</reference>
<evidence type="ECO:0000256" key="8">
    <source>
        <dbReference type="ARBA" id="ARBA00023010"/>
    </source>
</evidence>
<name>A0A4T0MIT2_9BASI</name>
<gene>
    <name evidence="17" type="ORF">E3Q01_03929</name>
    <name evidence="16" type="ORF">E3Q02_04290</name>
    <name evidence="15" type="ORF">E3Q17_01332</name>
    <name evidence="14" type="ORF">E3Q22_01556</name>
</gene>
<keyword evidence="7 13" id="KW-1133">Transmembrane helix</keyword>
<evidence type="ECO:0000256" key="7">
    <source>
        <dbReference type="ARBA" id="ARBA00022989"/>
    </source>
</evidence>
<organism evidence="17 21">
    <name type="scientific">Wallemia mellicola</name>
    <dbReference type="NCBI Taxonomy" id="1708541"/>
    <lineage>
        <taxon>Eukaryota</taxon>
        <taxon>Fungi</taxon>
        <taxon>Dikarya</taxon>
        <taxon>Basidiomycota</taxon>
        <taxon>Wallemiomycotina</taxon>
        <taxon>Wallemiomycetes</taxon>
        <taxon>Wallemiales</taxon>
        <taxon>Wallemiaceae</taxon>
        <taxon>Wallemia</taxon>
    </lineage>
</organism>
<evidence type="ECO:0000313" key="16">
    <source>
        <dbReference type="EMBL" id="TIC60437.1"/>
    </source>
</evidence>
<evidence type="ECO:0000256" key="1">
    <source>
        <dbReference type="ARBA" id="ARBA00004572"/>
    </source>
</evidence>
<dbReference type="PANTHER" id="PTHR12504">
    <property type="entry name" value="MITOCHONDRIAL IMPORT RECEPTOR SUBUNIT TOM22"/>
    <property type="match status" value="1"/>
</dbReference>
<dbReference type="EMBL" id="SPRX01000069">
    <property type="protein sequence ID" value="TIC62463.1"/>
    <property type="molecule type" value="Genomic_DNA"/>
</dbReference>
<dbReference type="Pfam" id="PF04281">
    <property type="entry name" value="Tom22"/>
    <property type="match status" value="1"/>
</dbReference>
<keyword evidence="10 13" id="KW-0472">Membrane</keyword>
<dbReference type="GO" id="GO:0006886">
    <property type="term" value="P:intracellular protein transport"/>
    <property type="evidence" value="ECO:0007669"/>
    <property type="project" value="InterPro"/>
</dbReference>
<dbReference type="CDD" id="cd22884">
    <property type="entry name" value="TOM22"/>
    <property type="match status" value="1"/>
</dbReference>
<evidence type="ECO:0000313" key="14">
    <source>
        <dbReference type="EMBL" id="TIB80959.1"/>
    </source>
</evidence>
<feature type="compositionally biased region" description="Acidic residues" evidence="12">
    <location>
        <begin position="12"/>
        <end position="34"/>
    </location>
</feature>
<keyword evidence="9" id="KW-0496">Mitochondrion</keyword>
<dbReference type="GO" id="GO:0005741">
    <property type="term" value="C:mitochondrial outer membrane"/>
    <property type="evidence" value="ECO:0007669"/>
    <property type="project" value="UniProtKB-SubCell"/>
</dbReference>
<evidence type="ECO:0000313" key="20">
    <source>
        <dbReference type="Proteomes" id="UP000310685"/>
    </source>
</evidence>
<dbReference type="Proteomes" id="UP000309601">
    <property type="component" value="Unassembled WGS sequence"/>
</dbReference>
<evidence type="ECO:0000256" key="6">
    <source>
        <dbReference type="ARBA" id="ARBA00022927"/>
    </source>
</evidence>
<keyword evidence="3" id="KW-0813">Transport</keyword>
<comment type="similarity">
    <text evidence="2">Belongs to the Tom22 family.</text>
</comment>
<keyword evidence="11" id="KW-0675">Receptor</keyword>
<keyword evidence="4 13" id="KW-0812">Transmembrane</keyword>
<dbReference type="EMBL" id="SPRC01000012">
    <property type="protein sequence ID" value="TIB80959.1"/>
    <property type="molecule type" value="Genomic_DNA"/>
</dbReference>
<evidence type="ECO:0000256" key="5">
    <source>
        <dbReference type="ARBA" id="ARBA00022787"/>
    </source>
</evidence>
<protein>
    <recommendedName>
        <fullName evidence="22">Mitochondrial import translocase, subunit Tom22</fullName>
    </recommendedName>
</protein>
<evidence type="ECO:0000256" key="11">
    <source>
        <dbReference type="ARBA" id="ARBA00023170"/>
    </source>
</evidence>
<comment type="caution">
    <text evidence="17">The sequence shown here is derived from an EMBL/GenBank/DDBJ whole genome shotgun (WGS) entry which is preliminary data.</text>
</comment>
<dbReference type="EMBL" id="SPRW01000086">
    <property type="protein sequence ID" value="TIC60437.1"/>
    <property type="molecule type" value="Genomic_DNA"/>
</dbReference>
<evidence type="ECO:0000313" key="19">
    <source>
        <dbReference type="Proteomes" id="UP000309601"/>
    </source>
</evidence>
<evidence type="ECO:0000313" key="17">
    <source>
        <dbReference type="EMBL" id="TIC62463.1"/>
    </source>
</evidence>
<accession>A0A4T0MIT2</accession>
<evidence type="ECO:0000313" key="21">
    <source>
        <dbReference type="Proteomes" id="UP000310708"/>
    </source>
</evidence>
<evidence type="ECO:0000256" key="10">
    <source>
        <dbReference type="ARBA" id="ARBA00023136"/>
    </source>
</evidence>
<dbReference type="InterPro" id="IPR005683">
    <property type="entry name" value="Tom22"/>
</dbReference>
<keyword evidence="5" id="KW-1000">Mitochondrion outer membrane</keyword>
<evidence type="ECO:0000256" key="3">
    <source>
        <dbReference type="ARBA" id="ARBA00022448"/>
    </source>
</evidence>